<comment type="caution">
    <text evidence="2">The sequence shown here is derived from an EMBL/GenBank/DDBJ whole genome shotgun (WGS) entry which is preliminary data.</text>
</comment>
<dbReference type="AlphaFoldDB" id="Q4BX15"/>
<name>Q4BX15_CROWT</name>
<reference evidence="2" key="1">
    <citation type="submission" date="2004-02" db="EMBL/GenBank/DDBJ databases">
        <authorList>
            <consortium name="DOE Joint Genome Institute"/>
        </authorList>
    </citation>
    <scope>NUCLEOTIDE SEQUENCE [LARGE SCALE GENOMIC DNA]</scope>
    <source>
        <strain evidence="2">WH 8501</strain>
    </source>
</reference>
<dbReference type="InterPro" id="IPR001959">
    <property type="entry name" value="Transposase"/>
</dbReference>
<evidence type="ECO:0000313" key="3">
    <source>
        <dbReference type="Proteomes" id="UP000003922"/>
    </source>
</evidence>
<reference evidence="2" key="2">
    <citation type="submission" date="2005-06" db="EMBL/GenBank/DDBJ databases">
        <title>Sequencing of the draft genome and assembly of Crocosphaera watsonii WH 8501.</title>
        <authorList>
            <consortium name="US DOE Joint Genome Institute (JGI-PGF)"/>
            <person name="Copeland A."/>
            <person name="Lucas S."/>
            <person name="Lapidus A."/>
            <person name="Barry K."/>
            <person name="Detter C."/>
            <person name="Glavina T."/>
            <person name="Hammon N."/>
            <person name="Israni S."/>
            <person name="Pitluck S."/>
            <person name="Richardson P."/>
        </authorList>
    </citation>
    <scope>NUCLEOTIDE SEQUENCE [LARGE SCALE GENOMIC DNA]</scope>
    <source>
        <strain evidence="2">WH 8501</strain>
    </source>
</reference>
<organism evidence="2 3">
    <name type="scientific">Crocosphaera watsonii WH 8501</name>
    <dbReference type="NCBI Taxonomy" id="165597"/>
    <lineage>
        <taxon>Bacteria</taxon>
        <taxon>Bacillati</taxon>
        <taxon>Cyanobacteriota</taxon>
        <taxon>Cyanophyceae</taxon>
        <taxon>Oscillatoriophycideae</taxon>
        <taxon>Chroococcales</taxon>
        <taxon>Aphanothecaceae</taxon>
        <taxon>Crocosphaera</taxon>
    </lineage>
</organism>
<feature type="domain" description="Probable transposase IS891/IS1136/IS1341" evidence="1">
    <location>
        <begin position="41"/>
        <end position="155"/>
    </location>
</feature>
<protein>
    <submittedName>
        <fullName evidence="2">Transposase (Probable), IS891/IS1136/IS1341</fullName>
    </submittedName>
</protein>
<dbReference type="Pfam" id="PF01385">
    <property type="entry name" value="OrfB_IS605"/>
    <property type="match status" value="1"/>
</dbReference>
<gene>
    <name evidence="2" type="ORF">CwatDRAFT_1141</name>
</gene>
<dbReference type="KEGG" id="cwa:CwatDRAFT_1141"/>
<proteinExistence type="predicted"/>
<dbReference type="NCBIfam" id="NF040570">
    <property type="entry name" value="guided_TnpB"/>
    <property type="match status" value="1"/>
</dbReference>
<reference evidence="2" key="3">
    <citation type="submission" date="2016-12" db="EMBL/GenBank/DDBJ databases">
        <title>Annotation of the draft genome assembly of Crocosphaera watsonii WH 8501.</title>
        <authorList>
            <consortium name="US DOE Joint Genome Institute (JGI-ORNL)"/>
            <person name="Larimer F."/>
            <person name="Land M."/>
        </authorList>
    </citation>
    <scope>NUCLEOTIDE SEQUENCE</scope>
    <source>
        <strain evidence="2">WH 8501</strain>
    </source>
</reference>
<dbReference type="Proteomes" id="UP000003922">
    <property type="component" value="Unassembled WGS sequence"/>
</dbReference>
<sequence length="180" mass="20800">MLKLVGSRDINYFQPEQIKRVRILKRADGFYVQFCIKLDPRDTIKPIEPSGKAVGLDVGLKYFLADSQGNIEPNPRFYRKAEKRLNKLNRRKSKKFKKGKKQSNNYHKARQRYACANLKVSRKREEFVKRVALRLVKSNDLLFCEDLSVKNMVRNAPPLSAAAFLLDFKSTRNAAAHSTP</sequence>
<evidence type="ECO:0000259" key="1">
    <source>
        <dbReference type="Pfam" id="PF01385"/>
    </source>
</evidence>
<dbReference type="EMBL" id="AADV02000144">
    <property type="protein sequence ID" value="EAM48445.1"/>
    <property type="molecule type" value="Genomic_DNA"/>
</dbReference>
<keyword evidence="3" id="KW-1185">Reference proteome</keyword>
<evidence type="ECO:0000313" key="2">
    <source>
        <dbReference type="EMBL" id="EAM48445.1"/>
    </source>
</evidence>
<accession>Q4BX15</accession>